<evidence type="ECO:0000313" key="1">
    <source>
        <dbReference type="EMBL" id="MBC3795246.1"/>
    </source>
</evidence>
<dbReference type="Proteomes" id="UP000700732">
    <property type="component" value="Unassembled WGS sequence"/>
</dbReference>
<reference evidence="1 2" key="1">
    <citation type="submission" date="2019-06" db="EMBL/GenBank/DDBJ databases">
        <title>Spirosoma utsteinense sp. nov. isolated from Antarctic ice-free soils.</title>
        <authorList>
            <person name="Tahon G."/>
        </authorList>
    </citation>
    <scope>NUCLEOTIDE SEQUENCE [LARGE SCALE GENOMIC DNA]</scope>
    <source>
        <strain evidence="1 2">LMG 31447</strain>
    </source>
</reference>
<proteinExistence type="predicted"/>
<evidence type="ECO:0000313" key="2">
    <source>
        <dbReference type="Proteomes" id="UP000700732"/>
    </source>
</evidence>
<dbReference type="EMBL" id="VFIA01000098">
    <property type="protein sequence ID" value="MBC3795246.1"/>
    <property type="molecule type" value="Genomic_DNA"/>
</dbReference>
<protein>
    <submittedName>
        <fullName evidence="1">Glycogen synthase</fullName>
    </submittedName>
</protein>
<organism evidence="1 2">
    <name type="scientific">Spirosoma utsteinense</name>
    <dbReference type="NCBI Taxonomy" id="2585773"/>
    <lineage>
        <taxon>Bacteria</taxon>
        <taxon>Pseudomonadati</taxon>
        <taxon>Bacteroidota</taxon>
        <taxon>Cytophagia</taxon>
        <taxon>Cytophagales</taxon>
        <taxon>Cytophagaceae</taxon>
        <taxon>Spirosoma</taxon>
    </lineage>
</organism>
<keyword evidence="2" id="KW-1185">Reference proteome</keyword>
<accession>A0ABR6WFD7</accession>
<comment type="caution">
    <text evidence="1">The sequence shown here is derived from an EMBL/GenBank/DDBJ whole genome shotgun (WGS) entry which is preliminary data.</text>
</comment>
<sequence>MLFDKLSSNPEWTEQKLALMRQHHAEWQFCFDLEDESWHSLQRRHYRQCSELEAHSLDVLKRVQLIKQQIQDIQDWHKMIDSYRQTLRAHQAGETLNLDEAKRALSTHFLP</sequence>
<gene>
    <name evidence="1" type="ORF">FH603_5781</name>
</gene>
<name>A0ABR6WFD7_9BACT</name>
<dbReference type="RefSeq" id="WP_186742481.1">
    <property type="nucleotide sequence ID" value="NZ_VFIA01000098.1"/>
</dbReference>